<proteinExistence type="inferred from homology"/>
<keyword evidence="4 6" id="KW-0067">ATP-binding</keyword>
<name>A0A410H4U1_9GAMM</name>
<protein>
    <submittedName>
        <fullName evidence="6">ABC transporter ATP-binding protein</fullName>
    </submittedName>
</protein>
<evidence type="ECO:0000256" key="4">
    <source>
        <dbReference type="ARBA" id="ARBA00022840"/>
    </source>
</evidence>
<dbReference type="GO" id="GO:0016887">
    <property type="term" value="F:ATP hydrolysis activity"/>
    <property type="evidence" value="ECO:0007669"/>
    <property type="project" value="InterPro"/>
</dbReference>
<dbReference type="SUPFAM" id="SSF52540">
    <property type="entry name" value="P-loop containing nucleoside triphosphate hydrolases"/>
    <property type="match status" value="1"/>
</dbReference>
<organism evidence="6 7">
    <name type="scientific">Hydrogenovibrio thermophilus</name>
    <dbReference type="NCBI Taxonomy" id="265883"/>
    <lineage>
        <taxon>Bacteria</taxon>
        <taxon>Pseudomonadati</taxon>
        <taxon>Pseudomonadota</taxon>
        <taxon>Gammaproteobacteria</taxon>
        <taxon>Thiotrichales</taxon>
        <taxon>Piscirickettsiaceae</taxon>
        <taxon>Hydrogenovibrio</taxon>
    </lineage>
</organism>
<dbReference type="Pfam" id="PF00005">
    <property type="entry name" value="ABC_tran"/>
    <property type="match status" value="1"/>
</dbReference>
<dbReference type="PROSITE" id="PS50893">
    <property type="entry name" value="ABC_TRANSPORTER_2"/>
    <property type="match status" value="1"/>
</dbReference>
<keyword evidence="2" id="KW-0813">Transport</keyword>
<feature type="domain" description="ABC transporter" evidence="5">
    <location>
        <begin position="5"/>
        <end position="244"/>
    </location>
</feature>
<keyword evidence="7" id="KW-1185">Reference proteome</keyword>
<dbReference type="EMBL" id="CP035033">
    <property type="protein sequence ID" value="QAB15945.1"/>
    <property type="molecule type" value="Genomic_DNA"/>
</dbReference>
<accession>A0A410H4U1</accession>
<evidence type="ECO:0000256" key="2">
    <source>
        <dbReference type="ARBA" id="ARBA00022448"/>
    </source>
</evidence>
<dbReference type="InterPro" id="IPR003439">
    <property type="entry name" value="ABC_transporter-like_ATP-bd"/>
</dbReference>
<dbReference type="Proteomes" id="UP000285478">
    <property type="component" value="Chromosome"/>
</dbReference>
<dbReference type="AlphaFoldDB" id="A0A410H4U1"/>
<evidence type="ECO:0000256" key="1">
    <source>
        <dbReference type="ARBA" id="ARBA00005417"/>
    </source>
</evidence>
<evidence type="ECO:0000313" key="6">
    <source>
        <dbReference type="EMBL" id="QAB15945.1"/>
    </source>
</evidence>
<evidence type="ECO:0000259" key="5">
    <source>
        <dbReference type="PROSITE" id="PS50893"/>
    </source>
</evidence>
<dbReference type="KEGG" id="htr:EPV75_09830"/>
<dbReference type="InterPro" id="IPR050166">
    <property type="entry name" value="ABC_transporter_ATP-bind"/>
</dbReference>
<dbReference type="InterPro" id="IPR017871">
    <property type="entry name" value="ABC_transporter-like_CS"/>
</dbReference>
<keyword evidence="3" id="KW-0547">Nucleotide-binding</keyword>
<gene>
    <name evidence="6" type="ORF">EPV75_09830</name>
</gene>
<dbReference type="PANTHER" id="PTHR42788:SF13">
    <property type="entry name" value="ALIPHATIC SULFONATES IMPORT ATP-BINDING PROTEIN SSUB"/>
    <property type="match status" value="1"/>
</dbReference>
<sequence>MSEFIKLEKVSLSYNGSTELQDMAIHEVDMSIQQGSFTAVVGPSGCGKSTMMKLLSGLQAPTLGYVFLDNREVNGPVSGVGMAFQKSTLLPWRNIIDNVLLPFEVSPDYEHRYRRRKSEYVNKAMSLLEQVGLKGFEHHFPWELSGGMQQRASICRALVHEPSLLILDEPFGALDAFTREELWIMLSELQQAKKFTVLLVTHDLEEAAYLADDIYVMSTRPGRITHHEKVTFERPRAIDIRYEPTFSKLVQKLRGFIKSAKEAA</sequence>
<dbReference type="SMART" id="SM00382">
    <property type="entry name" value="AAA"/>
    <property type="match status" value="1"/>
</dbReference>
<dbReference type="RefSeq" id="WP_068649310.1">
    <property type="nucleotide sequence ID" value="NZ_CP035033.1"/>
</dbReference>
<dbReference type="PROSITE" id="PS00211">
    <property type="entry name" value="ABC_TRANSPORTER_1"/>
    <property type="match status" value="1"/>
</dbReference>
<dbReference type="PANTHER" id="PTHR42788">
    <property type="entry name" value="TAURINE IMPORT ATP-BINDING PROTEIN-RELATED"/>
    <property type="match status" value="1"/>
</dbReference>
<evidence type="ECO:0000313" key="7">
    <source>
        <dbReference type="Proteomes" id="UP000285478"/>
    </source>
</evidence>
<dbReference type="CDD" id="cd03293">
    <property type="entry name" value="ABC_NrtD_SsuB_transporters"/>
    <property type="match status" value="1"/>
</dbReference>
<dbReference type="InterPro" id="IPR003593">
    <property type="entry name" value="AAA+_ATPase"/>
</dbReference>
<dbReference type="GO" id="GO:0005524">
    <property type="term" value="F:ATP binding"/>
    <property type="evidence" value="ECO:0007669"/>
    <property type="project" value="UniProtKB-KW"/>
</dbReference>
<dbReference type="InterPro" id="IPR027417">
    <property type="entry name" value="P-loop_NTPase"/>
</dbReference>
<comment type="similarity">
    <text evidence="1">Belongs to the ABC transporter superfamily.</text>
</comment>
<evidence type="ECO:0000256" key="3">
    <source>
        <dbReference type="ARBA" id="ARBA00022741"/>
    </source>
</evidence>
<reference evidence="6 7" key="1">
    <citation type="journal article" date="2018" name="Environ. Microbiol.">
        <title>Genomes of ubiquitous marine and hypersaline Hydrogenovibrio, Thiomicrorhabdus and Thiomicrospira spp. encode a diversity of mechanisms to sustain chemolithoautotrophy in heterogeneous environments.</title>
        <authorList>
            <person name="Scott K.M."/>
            <person name="Williams J."/>
            <person name="Porter C.M.B."/>
            <person name="Russel S."/>
            <person name="Harmer T.L."/>
            <person name="Paul J.H."/>
            <person name="Antonen K.M."/>
            <person name="Bridges M.K."/>
            <person name="Camper G.J."/>
            <person name="Campla C.K."/>
            <person name="Casella L.G."/>
            <person name="Chase E."/>
            <person name="Conrad J.W."/>
            <person name="Cruz M.C."/>
            <person name="Dunlap D.S."/>
            <person name="Duran L."/>
            <person name="Fahsbender E.M."/>
            <person name="Goldsmith D.B."/>
            <person name="Keeley R.F."/>
            <person name="Kondoff M.R."/>
            <person name="Kussy B.I."/>
            <person name="Lane M.K."/>
            <person name="Lawler S."/>
            <person name="Leigh B.A."/>
            <person name="Lewis C."/>
            <person name="Lostal L.M."/>
            <person name="Marking D."/>
            <person name="Mancera P.A."/>
            <person name="McClenthan E.C."/>
            <person name="McIntyre E.A."/>
            <person name="Mine J.A."/>
            <person name="Modi S."/>
            <person name="Moore B.D."/>
            <person name="Morgan W.A."/>
            <person name="Nelson K.M."/>
            <person name="Nguyen K.N."/>
            <person name="Ogburn N."/>
            <person name="Parrino D.G."/>
            <person name="Pedapudi A.D."/>
            <person name="Pelham R.P."/>
            <person name="Preece A.M."/>
            <person name="Rampersad E.A."/>
            <person name="Richardson J.C."/>
            <person name="Rodgers C.M."/>
            <person name="Schaffer B.L."/>
            <person name="Sheridan N.E."/>
            <person name="Solone M.R."/>
            <person name="Staley Z.R."/>
            <person name="Tabuchi M."/>
            <person name="Waide R.J."/>
            <person name="Wanjugi P.W."/>
            <person name="Young S."/>
            <person name="Clum A."/>
            <person name="Daum C."/>
            <person name="Huntemann M."/>
            <person name="Ivanova N."/>
            <person name="Kyrpides N."/>
            <person name="Mikhailova N."/>
            <person name="Palaniappan K."/>
            <person name="Pillay M."/>
            <person name="Reddy T.B.K."/>
            <person name="Shapiro N."/>
            <person name="Stamatis D."/>
            <person name="Varghese N."/>
            <person name="Woyke T."/>
            <person name="Boden R."/>
            <person name="Freyermuth S.K."/>
            <person name="Kerfeld C.A."/>
        </authorList>
    </citation>
    <scope>NUCLEOTIDE SEQUENCE [LARGE SCALE GENOMIC DNA]</scope>
    <source>
        <strain evidence="6 7">JR-2</strain>
    </source>
</reference>
<dbReference type="Gene3D" id="3.40.50.300">
    <property type="entry name" value="P-loop containing nucleotide triphosphate hydrolases"/>
    <property type="match status" value="1"/>
</dbReference>